<reference evidence="1" key="1">
    <citation type="submission" date="2020-05" db="EMBL/GenBank/DDBJ databases">
        <authorList>
            <person name="Chiriac C."/>
            <person name="Salcher M."/>
            <person name="Ghai R."/>
            <person name="Kavagutti S V."/>
        </authorList>
    </citation>
    <scope>NUCLEOTIDE SEQUENCE</scope>
</reference>
<dbReference type="EMBL" id="LR798287">
    <property type="protein sequence ID" value="CAB5221004.1"/>
    <property type="molecule type" value="Genomic_DNA"/>
</dbReference>
<evidence type="ECO:0000313" key="1">
    <source>
        <dbReference type="EMBL" id="CAB5221004.1"/>
    </source>
</evidence>
<accession>A0A6J7WY76</accession>
<name>A0A6J7WY76_9CAUD</name>
<protein>
    <submittedName>
        <fullName evidence="1">Uncharacterized protein</fullName>
    </submittedName>
</protein>
<organism evidence="1">
    <name type="scientific">uncultured Caudovirales phage</name>
    <dbReference type="NCBI Taxonomy" id="2100421"/>
    <lineage>
        <taxon>Viruses</taxon>
        <taxon>Duplodnaviria</taxon>
        <taxon>Heunggongvirae</taxon>
        <taxon>Uroviricota</taxon>
        <taxon>Caudoviricetes</taxon>
        <taxon>Peduoviridae</taxon>
        <taxon>Maltschvirus</taxon>
        <taxon>Maltschvirus maltsch</taxon>
    </lineage>
</organism>
<sequence>MKKIERPIATSYVDEAIFHYCKSDEEVRNAFANVNPEDIYVYKRWVDMETFQPWLMVLVKNGSNTISEWYKWIVPLQLVSASDTLKQVDYVRKD</sequence>
<gene>
    <name evidence="1" type="ORF">UFOVP245_58</name>
</gene>
<proteinExistence type="predicted"/>